<dbReference type="Proteomes" id="UP000193061">
    <property type="component" value="Unassembled WGS sequence"/>
</dbReference>
<dbReference type="SUPFAM" id="SSF103481">
    <property type="entry name" value="Multidrug resistance efflux transporter EmrE"/>
    <property type="match status" value="1"/>
</dbReference>
<dbReference type="GO" id="GO:0015220">
    <property type="term" value="F:choline transmembrane transporter activity"/>
    <property type="evidence" value="ECO:0007669"/>
    <property type="project" value="TreeGrafter"/>
</dbReference>
<dbReference type="RefSeq" id="WP_085805288.1">
    <property type="nucleotide sequence ID" value="NZ_FWFX01000004.1"/>
</dbReference>
<dbReference type="PANTHER" id="PTHR30561">
    <property type="entry name" value="SMR FAMILY PROTON-DEPENDENT DRUG EFFLUX TRANSPORTER SUGE"/>
    <property type="match status" value="1"/>
</dbReference>
<dbReference type="InterPro" id="IPR000390">
    <property type="entry name" value="Small_drug/metabolite_transptr"/>
</dbReference>
<comment type="similarity">
    <text evidence="7 8">Belongs to the drug/metabolite transporter (DMT) superfamily. Small multidrug resistance (SMR) (TC 2.A.7.1) family.</text>
</comment>
<name>A0A1X6Z0S3_9RHOB</name>
<keyword evidence="2" id="KW-0813">Transport</keyword>
<feature type="transmembrane region" description="Helical" evidence="9">
    <location>
        <begin position="31"/>
        <end position="49"/>
    </location>
</feature>
<evidence type="ECO:0000256" key="2">
    <source>
        <dbReference type="ARBA" id="ARBA00022448"/>
    </source>
</evidence>
<organism evidence="10 11">
    <name type="scientific">Roseovarius albus</name>
    <dbReference type="NCBI Taxonomy" id="1247867"/>
    <lineage>
        <taxon>Bacteria</taxon>
        <taxon>Pseudomonadati</taxon>
        <taxon>Pseudomonadota</taxon>
        <taxon>Alphaproteobacteria</taxon>
        <taxon>Rhodobacterales</taxon>
        <taxon>Roseobacteraceae</taxon>
        <taxon>Roseovarius</taxon>
    </lineage>
</organism>
<dbReference type="OrthoDB" id="9808638at2"/>
<keyword evidence="3" id="KW-1003">Cell membrane</keyword>
<comment type="subcellular location">
    <subcellularLocation>
        <location evidence="1 8">Cell membrane</location>
        <topology evidence="1 8">Multi-pass membrane protein</topology>
    </subcellularLocation>
</comment>
<dbReference type="InterPro" id="IPR037185">
    <property type="entry name" value="EmrE-like"/>
</dbReference>
<dbReference type="GO" id="GO:1990961">
    <property type="term" value="P:xenobiotic detoxification by transmembrane export across the plasma membrane"/>
    <property type="evidence" value="ECO:0007669"/>
    <property type="project" value="UniProtKB-ARBA"/>
</dbReference>
<keyword evidence="4 8" id="KW-0812">Transmembrane</keyword>
<gene>
    <name evidence="10" type="primary">emrE</name>
    <name evidence="10" type="ORF">ROA7450_01756</name>
</gene>
<feature type="transmembrane region" description="Helical" evidence="9">
    <location>
        <begin position="61"/>
        <end position="80"/>
    </location>
</feature>
<dbReference type="GO" id="GO:0015199">
    <property type="term" value="F:amino-acid betaine transmembrane transporter activity"/>
    <property type="evidence" value="ECO:0007669"/>
    <property type="project" value="TreeGrafter"/>
</dbReference>
<sequence length="111" mass="11954">MGKGYLLLFFAVLFEAVGTTSLQASQQLSRFWPSVGVLVGFGTALYLLMHVLKYLPLGITYAVWSGMGICLTALIGWVVYQQKVDVPALIGLAMIVSGIVVINLFSTTASH</sequence>
<proteinExistence type="inferred from homology"/>
<feature type="transmembrane region" description="Helical" evidence="9">
    <location>
        <begin position="86"/>
        <end position="105"/>
    </location>
</feature>
<dbReference type="GO" id="GO:0031460">
    <property type="term" value="P:glycine betaine transport"/>
    <property type="evidence" value="ECO:0007669"/>
    <property type="project" value="TreeGrafter"/>
</dbReference>
<dbReference type="FunFam" id="1.10.3730.20:FF:000001">
    <property type="entry name" value="Quaternary ammonium compound resistance transporter SugE"/>
    <property type="match status" value="1"/>
</dbReference>
<dbReference type="GO" id="GO:0015297">
    <property type="term" value="F:antiporter activity"/>
    <property type="evidence" value="ECO:0007669"/>
    <property type="project" value="TreeGrafter"/>
</dbReference>
<evidence type="ECO:0000256" key="7">
    <source>
        <dbReference type="ARBA" id="ARBA00038032"/>
    </source>
</evidence>
<dbReference type="PANTHER" id="PTHR30561:SF1">
    <property type="entry name" value="MULTIDRUG TRANSPORTER EMRE"/>
    <property type="match status" value="1"/>
</dbReference>
<keyword evidence="5 9" id="KW-1133">Transmembrane helix</keyword>
<dbReference type="InterPro" id="IPR045324">
    <property type="entry name" value="Small_multidrug_res"/>
</dbReference>
<dbReference type="EMBL" id="FWFX01000004">
    <property type="protein sequence ID" value="SLN36890.1"/>
    <property type="molecule type" value="Genomic_DNA"/>
</dbReference>
<evidence type="ECO:0000256" key="4">
    <source>
        <dbReference type="ARBA" id="ARBA00022692"/>
    </source>
</evidence>
<accession>A0A1X6Z0S3</accession>
<evidence type="ECO:0000256" key="8">
    <source>
        <dbReference type="RuleBase" id="RU003942"/>
    </source>
</evidence>
<evidence type="ECO:0000256" key="3">
    <source>
        <dbReference type="ARBA" id="ARBA00022475"/>
    </source>
</evidence>
<dbReference type="AlphaFoldDB" id="A0A1X6Z0S3"/>
<evidence type="ECO:0000256" key="9">
    <source>
        <dbReference type="SAM" id="Phobius"/>
    </source>
</evidence>
<dbReference type="Pfam" id="PF00893">
    <property type="entry name" value="Multi_Drug_Res"/>
    <property type="match status" value="1"/>
</dbReference>
<evidence type="ECO:0000313" key="10">
    <source>
        <dbReference type="EMBL" id="SLN36890.1"/>
    </source>
</evidence>
<evidence type="ECO:0000313" key="11">
    <source>
        <dbReference type="Proteomes" id="UP000193061"/>
    </source>
</evidence>
<evidence type="ECO:0000256" key="6">
    <source>
        <dbReference type="ARBA" id="ARBA00023136"/>
    </source>
</evidence>
<dbReference type="GO" id="GO:0005886">
    <property type="term" value="C:plasma membrane"/>
    <property type="evidence" value="ECO:0007669"/>
    <property type="project" value="UniProtKB-SubCell"/>
</dbReference>
<evidence type="ECO:0000256" key="1">
    <source>
        <dbReference type="ARBA" id="ARBA00004651"/>
    </source>
</evidence>
<evidence type="ECO:0000256" key="5">
    <source>
        <dbReference type="ARBA" id="ARBA00022989"/>
    </source>
</evidence>
<protein>
    <submittedName>
        <fullName evidence="10">Multidrug transporter EmrE</fullName>
    </submittedName>
</protein>
<reference evidence="10 11" key="1">
    <citation type="submission" date="2017-03" db="EMBL/GenBank/DDBJ databases">
        <authorList>
            <person name="Afonso C.L."/>
            <person name="Miller P.J."/>
            <person name="Scott M.A."/>
            <person name="Spackman E."/>
            <person name="Goraichik I."/>
            <person name="Dimitrov K.M."/>
            <person name="Suarez D.L."/>
            <person name="Swayne D.E."/>
        </authorList>
    </citation>
    <scope>NUCLEOTIDE SEQUENCE [LARGE SCALE GENOMIC DNA]</scope>
    <source>
        <strain evidence="10 11">CECT 7450</strain>
    </source>
</reference>
<dbReference type="Gene3D" id="1.10.3730.20">
    <property type="match status" value="1"/>
</dbReference>
<keyword evidence="11" id="KW-1185">Reference proteome</keyword>
<keyword evidence="6 9" id="KW-0472">Membrane</keyword>